<keyword evidence="4 5" id="KW-0472">Membrane</keyword>
<dbReference type="RefSeq" id="WP_343052032.1">
    <property type="nucleotide sequence ID" value="NZ_JACCBG010000001.1"/>
</dbReference>
<dbReference type="PANTHER" id="PTHR42723:SF1">
    <property type="entry name" value="CHLOROPHYLL SYNTHASE, CHLOROPLASTIC"/>
    <property type="match status" value="1"/>
</dbReference>
<organism evidence="6 7">
    <name type="scientific">Nocardioides panaciterrulae</name>
    <dbReference type="NCBI Taxonomy" id="661492"/>
    <lineage>
        <taxon>Bacteria</taxon>
        <taxon>Bacillati</taxon>
        <taxon>Actinomycetota</taxon>
        <taxon>Actinomycetes</taxon>
        <taxon>Propionibacteriales</taxon>
        <taxon>Nocardioidaceae</taxon>
        <taxon>Nocardioides</taxon>
    </lineage>
</organism>
<dbReference type="Pfam" id="PF01040">
    <property type="entry name" value="UbiA"/>
    <property type="match status" value="1"/>
</dbReference>
<dbReference type="Gene3D" id="1.10.357.140">
    <property type="entry name" value="UbiA prenyltransferase"/>
    <property type="match status" value="1"/>
</dbReference>
<reference evidence="6 7" key="1">
    <citation type="submission" date="2020-07" db="EMBL/GenBank/DDBJ databases">
        <title>Sequencing the genomes of 1000 actinobacteria strains.</title>
        <authorList>
            <person name="Klenk H.-P."/>
        </authorList>
    </citation>
    <scope>NUCLEOTIDE SEQUENCE [LARGE SCALE GENOMIC DNA]</scope>
    <source>
        <strain evidence="6 7">DSM 21350</strain>
    </source>
</reference>
<dbReference type="InterPro" id="IPR000537">
    <property type="entry name" value="UbiA_prenyltransferase"/>
</dbReference>
<dbReference type="NCBIfam" id="NF008978">
    <property type="entry name" value="PRK12324.1-4"/>
    <property type="match status" value="1"/>
</dbReference>
<keyword evidence="7" id="KW-1185">Reference proteome</keyword>
<feature type="transmembrane region" description="Helical" evidence="5">
    <location>
        <begin position="269"/>
        <end position="286"/>
    </location>
</feature>
<dbReference type="AlphaFoldDB" id="A0A7Y9JAC5"/>
<keyword evidence="6" id="KW-0328">Glycosyltransferase</keyword>
<dbReference type="PANTHER" id="PTHR42723">
    <property type="entry name" value="CHLOROPHYLL SYNTHASE"/>
    <property type="match status" value="1"/>
</dbReference>
<accession>A0A7Y9JAC5</accession>
<dbReference type="Proteomes" id="UP000535511">
    <property type="component" value="Unassembled WGS sequence"/>
</dbReference>
<keyword evidence="2 5" id="KW-0812">Transmembrane</keyword>
<name>A0A7Y9JAC5_9ACTN</name>
<evidence type="ECO:0000256" key="2">
    <source>
        <dbReference type="ARBA" id="ARBA00022692"/>
    </source>
</evidence>
<feature type="transmembrane region" description="Helical" evidence="5">
    <location>
        <begin position="79"/>
        <end position="102"/>
    </location>
</feature>
<proteinExistence type="predicted"/>
<feature type="transmembrane region" description="Helical" evidence="5">
    <location>
        <begin position="108"/>
        <end position="126"/>
    </location>
</feature>
<dbReference type="GO" id="GO:0016757">
    <property type="term" value="F:glycosyltransferase activity"/>
    <property type="evidence" value="ECO:0007669"/>
    <property type="project" value="UniProtKB-KW"/>
</dbReference>
<evidence type="ECO:0000313" key="7">
    <source>
        <dbReference type="Proteomes" id="UP000535511"/>
    </source>
</evidence>
<dbReference type="EC" id="2.4.2.45" evidence="6"/>
<evidence type="ECO:0000256" key="4">
    <source>
        <dbReference type="ARBA" id="ARBA00023136"/>
    </source>
</evidence>
<evidence type="ECO:0000256" key="3">
    <source>
        <dbReference type="ARBA" id="ARBA00022989"/>
    </source>
</evidence>
<evidence type="ECO:0000313" key="6">
    <source>
        <dbReference type="EMBL" id="NYD41542.1"/>
    </source>
</evidence>
<keyword evidence="3 5" id="KW-1133">Transmembrane helix</keyword>
<feature type="transmembrane region" description="Helical" evidence="5">
    <location>
        <begin position="40"/>
        <end position="58"/>
    </location>
</feature>
<dbReference type="CDD" id="cd13963">
    <property type="entry name" value="PT_UbiA_2"/>
    <property type="match status" value="1"/>
</dbReference>
<protein>
    <submittedName>
        <fullName evidence="6">Decaprenyl-phosphate phosphoribosyltransferase</fullName>
        <ecNumber evidence="6">2.4.2.45</ecNumber>
    </submittedName>
</protein>
<dbReference type="GO" id="GO:0016020">
    <property type="term" value="C:membrane"/>
    <property type="evidence" value="ECO:0007669"/>
    <property type="project" value="UniProtKB-SubCell"/>
</dbReference>
<comment type="caution">
    <text evidence="6">The sequence shown here is derived from an EMBL/GenBank/DDBJ whole genome shotgun (WGS) entry which is preliminary data.</text>
</comment>
<dbReference type="InterPro" id="IPR044878">
    <property type="entry name" value="UbiA_sf"/>
</dbReference>
<keyword evidence="6" id="KW-0808">Transferase</keyword>
<comment type="subcellular location">
    <subcellularLocation>
        <location evidence="1">Membrane</location>
        <topology evidence="1">Multi-pass membrane protein</topology>
    </subcellularLocation>
</comment>
<feature type="transmembrane region" description="Helical" evidence="5">
    <location>
        <begin position="201"/>
        <end position="223"/>
    </location>
</feature>
<gene>
    <name evidence="6" type="ORF">BJZ21_001625</name>
</gene>
<evidence type="ECO:0000256" key="1">
    <source>
        <dbReference type="ARBA" id="ARBA00004141"/>
    </source>
</evidence>
<dbReference type="GO" id="GO:0016765">
    <property type="term" value="F:transferase activity, transferring alkyl or aryl (other than methyl) groups"/>
    <property type="evidence" value="ECO:0007669"/>
    <property type="project" value="InterPro"/>
</dbReference>
<dbReference type="InterPro" id="IPR050475">
    <property type="entry name" value="Prenyltransferase_related"/>
</dbReference>
<sequence>MGLPGAVLRSMRPKQWTKNLLVVAAPLAAGQIAEPGVLGATVVAFVSFCLLSSAVYLFNDCLDIEADRLHPRKRLRPIAAGHLAVPIALAVAVVLAAGALLVGFANGWELGTLLAAYLAASLLYSWRLKHEPVLDLAVVTSGFLMRAVAGGLAAGLPISDWFLLVAGFGSLFIVAGKRYSELHTLGSEAGTRRSLVRYTDTYLRFVWSIAATATITAYCLWAFDSAGRSTVPWHALSIVPFVVGVLRYAVDIDAGEAAEPEDIVWGDRLLQAVGLVWLVLLTLGVADV</sequence>
<dbReference type="EMBL" id="JACCBG010000001">
    <property type="protein sequence ID" value="NYD41542.1"/>
    <property type="molecule type" value="Genomic_DNA"/>
</dbReference>
<evidence type="ECO:0000256" key="5">
    <source>
        <dbReference type="SAM" id="Phobius"/>
    </source>
</evidence>